<feature type="transmembrane region" description="Helical" evidence="8">
    <location>
        <begin position="342"/>
        <end position="359"/>
    </location>
</feature>
<evidence type="ECO:0000256" key="5">
    <source>
        <dbReference type="ARBA" id="ARBA00022989"/>
    </source>
</evidence>
<dbReference type="NCBIfam" id="TIGR00801">
    <property type="entry name" value="ncs2"/>
    <property type="match status" value="1"/>
</dbReference>
<feature type="compositionally biased region" description="Basic and acidic residues" evidence="7">
    <location>
        <begin position="523"/>
        <end position="540"/>
    </location>
</feature>
<evidence type="ECO:0000256" key="3">
    <source>
        <dbReference type="ARBA" id="ARBA00022448"/>
    </source>
</evidence>
<dbReference type="Pfam" id="PF00860">
    <property type="entry name" value="Xan_ur_permease"/>
    <property type="match status" value="1"/>
</dbReference>
<proteinExistence type="inferred from homology"/>
<organism evidence="9 10">
    <name type="scientific">Phascolomyces articulosus</name>
    <dbReference type="NCBI Taxonomy" id="60185"/>
    <lineage>
        <taxon>Eukaryota</taxon>
        <taxon>Fungi</taxon>
        <taxon>Fungi incertae sedis</taxon>
        <taxon>Mucoromycota</taxon>
        <taxon>Mucoromycotina</taxon>
        <taxon>Mucoromycetes</taxon>
        <taxon>Mucorales</taxon>
        <taxon>Lichtheimiaceae</taxon>
        <taxon>Phascolomyces</taxon>
    </lineage>
</organism>
<keyword evidence="6 8" id="KW-0472">Membrane</keyword>
<dbReference type="AlphaFoldDB" id="A0AAD5P7N0"/>
<dbReference type="PANTHER" id="PTHR42810:SF2">
    <property type="entry name" value="PURINE PERMEASE C1399.01C-RELATED"/>
    <property type="match status" value="1"/>
</dbReference>
<evidence type="ECO:0000256" key="2">
    <source>
        <dbReference type="ARBA" id="ARBA00008821"/>
    </source>
</evidence>
<dbReference type="Proteomes" id="UP001209540">
    <property type="component" value="Unassembled WGS sequence"/>
</dbReference>
<comment type="caution">
    <text evidence="9">The sequence shown here is derived from an EMBL/GenBank/DDBJ whole genome shotgun (WGS) entry which is preliminary data.</text>
</comment>
<feature type="transmembrane region" description="Helical" evidence="8">
    <location>
        <begin position="249"/>
        <end position="268"/>
    </location>
</feature>
<keyword evidence="10" id="KW-1185">Reference proteome</keyword>
<dbReference type="InterPro" id="IPR006042">
    <property type="entry name" value="Xan_ur_permease"/>
</dbReference>
<feature type="transmembrane region" description="Helical" evidence="8">
    <location>
        <begin position="223"/>
        <end position="242"/>
    </location>
</feature>
<evidence type="ECO:0000256" key="7">
    <source>
        <dbReference type="SAM" id="MobiDB-lite"/>
    </source>
</evidence>
<comment type="similarity">
    <text evidence="2">Belongs to the nucleobase:cation symporter-2 (NCS2) (TC 2.A.40) family.</text>
</comment>
<dbReference type="EMBL" id="JAIXMP010000058">
    <property type="protein sequence ID" value="KAI9244560.1"/>
    <property type="molecule type" value="Genomic_DNA"/>
</dbReference>
<feature type="transmembrane region" description="Helical" evidence="8">
    <location>
        <begin position="474"/>
        <end position="495"/>
    </location>
</feature>
<evidence type="ECO:0000313" key="10">
    <source>
        <dbReference type="Proteomes" id="UP001209540"/>
    </source>
</evidence>
<reference evidence="9" key="2">
    <citation type="submission" date="2023-02" db="EMBL/GenBank/DDBJ databases">
        <authorList>
            <consortium name="DOE Joint Genome Institute"/>
            <person name="Mondo S.J."/>
            <person name="Chang Y."/>
            <person name="Wang Y."/>
            <person name="Ahrendt S."/>
            <person name="Andreopoulos W."/>
            <person name="Barry K."/>
            <person name="Beard J."/>
            <person name="Benny G.L."/>
            <person name="Blankenship S."/>
            <person name="Bonito G."/>
            <person name="Cuomo C."/>
            <person name="Desiro A."/>
            <person name="Gervers K.A."/>
            <person name="Hundley H."/>
            <person name="Kuo A."/>
            <person name="LaButti K."/>
            <person name="Lang B.F."/>
            <person name="Lipzen A."/>
            <person name="O'Donnell K."/>
            <person name="Pangilinan J."/>
            <person name="Reynolds N."/>
            <person name="Sandor L."/>
            <person name="Smith M.W."/>
            <person name="Tsang A."/>
            <person name="Grigoriev I.V."/>
            <person name="Stajich J.E."/>
            <person name="Spatafora J.W."/>
        </authorList>
    </citation>
    <scope>NUCLEOTIDE SEQUENCE</scope>
    <source>
        <strain evidence="9">RSA 2281</strain>
    </source>
</reference>
<feature type="transmembrane region" description="Helical" evidence="8">
    <location>
        <begin position="435"/>
        <end position="454"/>
    </location>
</feature>
<sequence length="540" mass="57712">MPYIPFLKKKANRSEFYGPDEDIPVFVAILMGIQHFLGCVGGLITPTLLISGTGPTALNLDSETRAYMIAASFIVSGITSLIYTSRFRVPRTRYFIGVGLLEIAGVAFSALPASQAMVENMYIDGTITYLPCPDGFGAILGTQIVGSILSIIFSFVSPRILKRLFPKIVTGIVLFCIGAKLLASAMKNWAGGSGPCMQMPDEGLFALCPNINAPNPQPWGGPVNFALGASVFFTIILIELLGSVFMKNVSVVIGLIVGCIIAASIGMFDSSAIDAAPIGTFLWVKTFKLSVYGPGVIPVLFSQLAIIIDSIGEITAVCDVSQKAVDGDEFQSRIQGGLLTDGLLGIFSGLATTMSTVLFTQNNGIIAVTRCAARIAGYVCAGILILCGILGKFSATFLAIPEPLIGGMTVYLFASVATSGLRILAYLEWTRRDRVIIASSLAIGLGVLLVPNWFKFVLPRVENAALNGFYSAIRTVVSTANIIGGIMAVILNLILPYEEDDKGIPKIEDSSPTPPLGGASRMYYDEERQEQSIQDEERKY</sequence>
<keyword evidence="5 8" id="KW-1133">Transmembrane helix</keyword>
<comment type="subcellular location">
    <subcellularLocation>
        <location evidence="1">Membrane</location>
        <topology evidence="1">Multi-pass membrane protein</topology>
    </subcellularLocation>
</comment>
<protein>
    <submittedName>
        <fullName evidence="9">Permease family-domain-containing protein</fullName>
    </submittedName>
</protein>
<evidence type="ECO:0000256" key="4">
    <source>
        <dbReference type="ARBA" id="ARBA00022692"/>
    </source>
</evidence>
<reference evidence="9" key="1">
    <citation type="journal article" date="2022" name="IScience">
        <title>Evolution of zygomycete secretomes and the origins of terrestrial fungal ecologies.</title>
        <authorList>
            <person name="Chang Y."/>
            <person name="Wang Y."/>
            <person name="Mondo S."/>
            <person name="Ahrendt S."/>
            <person name="Andreopoulos W."/>
            <person name="Barry K."/>
            <person name="Beard J."/>
            <person name="Benny G.L."/>
            <person name="Blankenship S."/>
            <person name="Bonito G."/>
            <person name="Cuomo C."/>
            <person name="Desiro A."/>
            <person name="Gervers K.A."/>
            <person name="Hundley H."/>
            <person name="Kuo A."/>
            <person name="LaButti K."/>
            <person name="Lang B.F."/>
            <person name="Lipzen A."/>
            <person name="O'Donnell K."/>
            <person name="Pangilinan J."/>
            <person name="Reynolds N."/>
            <person name="Sandor L."/>
            <person name="Smith M.E."/>
            <person name="Tsang A."/>
            <person name="Grigoriev I.V."/>
            <person name="Stajich J.E."/>
            <person name="Spatafora J.W."/>
        </authorList>
    </citation>
    <scope>NUCLEOTIDE SEQUENCE</scope>
    <source>
        <strain evidence="9">RSA 2281</strain>
    </source>
</reference>
<feature type="transmembrane region" description="Helical" evidence="8">
    <location>
        <begin position="23"/>
        <end position="44"/>
    </location>
</feature>
<dbReference type="InterPro" id="IPR006043">
    <property type="entry name" value="NCS2"/>
</dbReference>
<feature type="transmembrane region" description="Helical" evidence="8">
    <location>
        <begin position="64"/>
        <end position="83"/>
    </location>
</feature>
<evidence type="ECO:0000256" key="1">
    <source>
        <dbReference type="ARBA" id="ARBA00004141"/>
    </source>
</evidence>
<gene>
    <name evidence="9" type="ORF">BDA99DRAFT_490699</name>
</gene>
<feature type="transmembrane region" description="Helical" evidence="8">
    <location>
        <begin position="371"/>
        <end position="391"/>
    </location>
</feature>
<dbReference type="GO" id="GO:0042907">
    <property type="term" value="F:xanthine transmembrane transporter activity"/>
    <property type="evidence" value="ECO:0007669"/>
    <property type="project" value="TreeGrafter"/>
</dbReference>
<keyword evidence="4 8" id="KW-0812">Transmembrane</keyword>
<keyword evidence="3" id="KW-0813">Transport</keyword>
<evidence type="ECO:0000313" key="9">
    <source>
        <dbReference type="EMBL" id="KAI9244560.1"/>
    </source>
</evidence>
<dbReference type="GO" id="GO:0005886">
    <property type="term" value="C:plasma membrane"/>
    <property type="evidence" value="ECO:0007669"/>
    <property type="project" value="TreeGrafter"/>
</dbReference>
<feature type="transmembrane region" description="Helical" evidence="8">
    <location>
        <begin position="168"/>
        <end position="190"/>
    </location>
</feature>
<evidence type="ECO:0000256" key="6">
    <source>
        <dbReference type="ARBA" id="ARBA00023136"/>
    </source>
</evidence>
<feature type="region of interest" description="Disordered" evidence="7">
    <location>
        <begin position="504"/>
        <end position="540"/>
    </location>
</feature>
<dbReference type="PANTHER" id="PTHR42810">
    <property type="entry name" value="PURINE PERMEASE C1399.01C-RELATED"/>
    <property type="match status" value="1"/>
</dbReference>
<evidence type="ECO:0000256" key="8">
    <source>
        <dbReference type="SAM" id="Phobius"/>
    </source>
</evidence>
<feature type="transmembrane region" description="Helical" evidence="8">
    <location>
        <begin position="135"/>
        <end position="156"/>
    </location>
</feature>
<dbReference type="GO" id="GO:0000324">
    <property type="term" value="C:fungal-type vacuole"/>
    <property type="evidence" value="ECO:0007669"/>
    <property type="project" value="TreeGrafter"/>
</dbReference>
<name>A0AAD5P7N0_9FUNG</name>
<accession>A0AAD5P7N0</accession>
<feature type="transmembrane region" description="Helical" evidence="8">
    <location>
        <begin position="95"/>
        <end position="115"/>
    </location>
</feature>
<feature type="transmembrane region" description="Helical" evidence="8">
    <location>
        <begin position="403"/>
        <end position="423"/>
    </location>
</feature>